<dbReference type="Proteomes" id="UP000273278">
    <property type="component" value="Chromosome"/>
</dbReference>
<dbReference type="Gene3D" id="1.20.1290.10">
    <property type="entry name" value="AhpD-like"/>
    <property type="match status" value="1"/>
</dbReference>
<sequence>MSKTIEEFFPEFDKQTDETNDLLNTAMILDDKTTQLVMFALSVRSRNELGAKVHFKEAMKAGATIKELSYVLALVEQESLQATDAWAEKTLRDWQDWAFGGISCSCMR</sequence>
<dbReference type="GeneID" id="41321660"/>
<dbReference type="GO" id="GO:0051920">
    <property type="term" value="F:peroxiredoxin activity"/>
    <property type="evidence" value="ECO:0007669"/>
    <property type="project" value="InterPro"/>
</dbReference>
<dbReference type="InterPro" id="IPR029032">
    <property type="entry name" value="AhpD-like"/>
</dbReference>
<dbReference type="AlphaFoldDB" id="A0A3G3IGN8"/>
<dbReference type="SUPFAM" id="SSF69118">
    <property type="entry name" value="AhpD-like"/>
    <property type="match status" value="1"/>
</dbReference>
<feature type="domain" description="Carboxymuconolactone decarboxylase-like" evidence="1">
    <location>
        <begin position="10"/>
        <end position="74"/>
    </location>
</feature>
<gene>
    <name evidence="2" type="ORF">BKD89_04295</name>
</gene>
<reference evidence="2 3" key="1">
    <citation type="submission" date="2016-10" db="EMBL/GenBank/DDBJ databases">
        <title>Complete genome of the TMA-utilizing, human hosted archaeon Methanomethylophilus alvus Gen. nov, sp. nov., strain Mx-05, derived from a pure culture.</title>
        <authorList>
            <person name="Brugere J.-F."/>
            <person name="Ben Hania W."/>
            <person name="Chaudhary P.P."/>
            <person name="Gaci N."/>
            <person name="Borrel G."/>
            <person name="Cao Van Tuat L."/>
            <person name="Fardeau M.-L."/>
            <person name="Harris H.M.B."/>
            <person name="O'Toole P.W."/>
            <person name="Ollivier B."/>
        </authorList>
    </citation>
    <scope>NUCLEOTIDE SEQUENCE [LARGE SCALE GENOMIC DNA]</scope>
    <source>
        <strain evidence="2 3">Mx-05</strain>
    </source>
</reference>
<dbReference type="RefSeq" id="WP_015504762.1">
    <property type="nucleotide sequence ID" value="NZ_CAYARL010000017.1"/>
</dbReference>
<dbReference type="OMA" id="ADDCWTH"/>
<dbReference type="EMBL" id="CP017686">
    <property type="protein sequence ID" value="AYQ55023.1"/>
    <property type="molecule type" value="Genomic_DNA"/>
</dbReference>
<dbReference type="InterPro" id="IPR003779">
    <property type="entry name" value="CMD-like"/>
</dbReference>
<dbReference type="Pfam" id="PF02627">
    <property type="entry name" value="CMD"/>
    <property type="match status" value="1"/>
</dbReference>
<organism evidence="2 3">
    <name type="scientific">Methanomethylophilus alvi</name>
    <dbReference type="NCBI Taxonomy" id="1291540"/>
    <lineage>
        <taxon>Archaea</taxon>
        <taxon>Methanobacteriati</taxon>
        <taxon>Thermoplasmatota</taxon>
        <taxon>Thermoplasmata</taxon>
        <taxon>Methanomassiliicoccales</taxon>
        <taxon>Methanomethylophilaceae</taxon>
        <taxon>Methanomethylophilus</taxon>
    </lineage>
</organism>
<evidence type="ECO:0000313" key="2">
    <source>
        <dbReference type="EMBL" id="AYQ55023.1"/>
    </source>
</evidence>
<name>A0A3G3IGN8_9ARCH</name>
<evidence type="ECO:0000313" key="3">
    <source>
        <dbReference type="Proteomes" id="UP000273278"/>
    </source>
</evidence>
<protein>
    <recommendedName>
        <fullName evidence="1">Carboxymuconolactone decarboxylase-like domain-containing protein</fullName>
    </recommendedName>
</protein>
<evidence type="ECO:0000259" key="1">
    <source>
        <dbReference type="Pfam" id="PF02627"/>
    </source>
</evidence>
<accession>A0A3G3IGN8</accession>
<proteinExistence type="predicted"/>